<sequence length="105" mass="11559">MPGDYQMGMSTYPCAEYADGHIGYCAFVGYVKVPMVASEMEKMPQFLGWRSANESRIEIPLERIIAALEDVGITVNYDPPEVARLIESRKTADHVGPGEPGPEIP</sequence>
<dbReference type="OrthoDB" id="9930731at2"/>
<dbReference type="EMBL" id="VFOZ01000001">
    <property type="protein sequence ID" value="TQL98029.1"/>
    <property type="molecule type" value="Genomic_DNA"/>
</dbReference>
<evidence type="ECO:0000313" key="1">
    <source>
        <dbReference type="EMBL" id="TQL98029.1"/>
    </source>
</evidence>
<dbReference type="AlphaFoldDB" id="A0A543CLQ4"/>
<name>A0A543CLQ4_9ACTN</name>
<proteinExistence type="predicted"/>
<reference evidence="1 2" key="1">
    <citation type="submission" date="2019-06" db="EMBL/GenBank/DDBJ databases">
        <title>Sequencing the genomes of 1000 actinobacteria strains.</title>
        <authorList>
            <person name="Klenk H.-P."/>
        </authorList>
    </citation>
    <scope>NUCLEOTIDE SEQUENCE [LARGE SCALE GENOMIC DNA]</scope>
    <source>
        <strain evidence="1 2">DSM 102200</strain>
    </source>
</reference>
<dbReference type="RefSeq" id="WP_141956681.1">
    <property type="nucleotide sequence ID" value="NZ_VFOZ01000001.1"/>
</dbReference>
<accession>A0A543CLQ4</accession>
<evidence type="ECO:0000313" key="2">
    <source>
        <dbReference type="Proteomes" id="UP000316096"/>
    </source>
</evidence>
<dbReference type="Proteomes" id="UP000316096">
    <property type="component" value="Unassembled WGS sequence"/>
</dbReference>
<gene>
    <name evidence="1" type="ORF">FB559_3643</name>
</gene>
<keyword evidence="2" id="KW-1185">Reference proteome</keyword>
<protein>
    <submittedName>
        <fullName evidence="1">Uncharacterized protein</fullName>
    </submittedName>
</protein>
<comment type="caution">
    <text evidence="1">The sequence shown here is derived from an EMBL/GenBank/DDBJ whole genome shotgun (WGS) entry which is preliminary data.</text>
</comment>
<organism evidence="1 2">
    <name type="scientific">Actinoallomurus bryophytorum</name>
    <dbReference type="NCBI Taxonomy" id="1490222"/>
    <lineage>
        <taxon>Bacteria</taxon>
        <taxon>Bacillati</taxon>
        <taxon>Actinomycetota</taxon>
        <taxon>Actinomycetes</taxon>
        <taxon>Streptosporangiales</taxon>
        <taxon>Thermomonosporaceae</taxon>
        <taxon>Actinoallomurus</taxon>
    </lineage>
</organism>